<sequence length="432" mass="45564">MSSPAKSRKRVRFSDQPQIREFEPALFPAAESTDLQDLEGGIDAVHLTTVDPARAASDRAKRRRDALMMSFEEGMEGDELAAEAEYDDIPVSSRLEHSARLEPFHMKRERELGYFDAETGDYVEYASRRDVPDAWADALPVTESMEDEEDSESAEEAEIEMGADKGGDPALLRKTIVHALREGETVLSALRRIAREREVATGGGAAAAPLRRASMLPAAAAAFEELTDAAAQLMRSVGDFGLYSKTREQIAAGGAAALGPAAAGGLTATPGPSLTLMAGRGASNGDAGAATFHNPPPPADAELNIYGEEGGEGRAETPVSERPLSPADAEARAAGEGDSKGPRLLPSPLAQAQPSPSSPEPKEEGPAPSPVPSGVGSDPLDGFQLDPGSGQWVNHSLGCTFDPATQLYGDVESGAWYRWQDGQYHPVVTGSS</sequence>
<dbReference type="CDD" id="cd16166">
    <property type="entry name" value="OCRE_SUA_like"/>
    <property type="match status" value="1"/>
</dbReference>
<dbReference type="PANTHER" id="PTHR13138">
    <property type="entry name" value="PROTEIN LIN1"/>
    <property type="match status" value="1"/>
</dbReference>
<evidence type="ECO:0000313" key="3">
    <source>
        <dbReference type="EMBL" id="JAT71239.1"/>
    </source>
</evidence>
<dbReference type="InterPro" id="IPR041591">
    <property type="entry name" value="OCRE"/>
</dbReference>
<feature type="domain" description="OCRE" evidence="2">
    <location>
        <begin position="381"/>
        <end position="425"/>
    </location>
</feature>
<dbReference type="InterPro" id="IPR035623">
    <property type="entry name" value="SUA-like_OCRE"/>
</dbReference>
<dbReference type="EMBL" id="GDKF01007383">
    <property type="protein sequence ID" value="JAT71239.1"/>
    <property type="molecule type" value="Transcribed_RNA"/>
</dbReference>
<gene>
    <name evidence="3" type="ORF">g.38798</name>
</gene>
<dbReference type="InterPro" id="IPR039905">
    <property type="entry name" value="CD2BP2/Lin1"/>
</dbReference>
<dbReference type="Pfam" id="PF17780">
    <property type="entry name" value="OCRE"/>
    <property type="match status" value="1"/>
</dbReference>
<feature type="compositionally biased region" description="Basic and acidic residues" evidence="1">
    <location>
        <begin position="329"/>
        <end position="341"/>
    </location>
</feature>
<reference evidence="3" key="1">
    <citation type="submission" date="2015-08" db="EMBL/GenBank/DDBJ databases">
        <authorList>
            <person name="Babu N.S."/>
            <person name="Beckwith C.J."/>
            <person name="Beseler K.G."/>
            <person name="Brison A."/>
            <person name="Carone J.V."/>
            <person name="Caskin T.P."/>
            <person name="Diamond M."/>
            <person name="Durham M.E."/>
            <person name="Foxe J.M."/>
            <person name="Go M."/>
            <person name="Henderson B.A."/>
            <person name="Jones I.B."/>
            <person name="McGettigan J.A."/>
            <person name="Micheletti S.J."/>
            <person name="Nasrallah M.E."/>
            <person name="Ortiz D."/>
            <person name="Piller C.R."/>
            <person name="Privatt S.R."/>
            <person name="Schneider S.L."/>
            <person name="Sharp S."/>
            <person name="Smith T.C."/>
            <person name="Stanton J.D."/>
            <person name="Ullery H.E."/>
            <person name="Wilson R.J."/>
            <person name="Serrano M.G."/>
            <person name="Buck G."/>
            <person name="Lee V."/>
            <person name="Wang Y."/>
            <person name="Carvalho R."/>
            <person name="Voegtly L."/>
            <person name="Shi R."/>
            <person name="Duckworth R."/>
            <person name="Johnson A."/>
            <person name="Loviza R."/>
            <person name="Walstead R."/>
            <person name="Shah Z."/>
            <person name="Kiflezghi M."/>
            <person name="Wade K."/>
            <person name="Ball S.L."/>
            <person name="Bradley K.W."/>
            <person name="Asai D.J."/>
            <person name="Bowman C.A."/>
            <person name="Russell D.A."/>
            <person name="Pope W.H."/>
            <person name="Jacobs-Sera D."/>
            <person name="Hendrix R.W."/>
            <person name="Hatfull G.F."/>
        </authorList>
    </citation>
    <scope>NUCLEOTIDE SEQUENCE</scope>
</reference>
<feature type="region of interest" description="Disordered" evidence="1">
    <location>
        <begin position="277"/>
        <end position="394"/>
    </location>
</feature>
<evidence type="ECO:0000256" key="1">
    <source>
        <dbReference type="SAM" id="MobiDB-lite"/>
    </source>
</evidence>
<accession>A0A1D1ZWD4</accession>
<feature type="compositionally biased region" description="Low complexity" evidence="1">
    <location>
        <begin position="342"/>
        <end position="355"/>
    </location>
</feature>
<organism evidence="3">
    <name type="scientific">Auxenochlorella protothecoides</name>
    <name type="common">Green microalga</name>
    <name type="synonym">Chlorella protothecoides</name>
    <dbReference type="NCBI Taxonomy" id="3075"/>
    <lineage>
        <taxon>Eukaryota</taxon>
        <taxon>Viridiplantae</taxon>
        <taxon>Chlorophyta</taxon>
        <taxon>core chlorophytes</taxon>
        <taxon>Trebouxiophyceae</taxon>
        <taxon>Chlorellales</taxon>
        <taxon>Chlorellaceae</taxon>
        <taxon>Auxenochlorella</taxon>
    </lineage>
</organism>
<evidence type="ECO:0000259" key="2">
    <source>
        <dbReference type="Pfam" id="PF17780"/>
    </source>
</evidence>
<protein>
    <recommendedName>
        <fullName evidence="2">OCRE domain-containing protein</fullName>
    </recommendedName>
</protein>
<dbReference type="GO" id="GO:0005682">
    <property type="term" value="C:U5 snRNP"/>
    <property type="evidence" value="ECO:0007669"/>
    <property type="project" value="InterPro"/>
</dbReference>
<name>A0A1D1ZWD4_AUXPR</name>
<dbReference type="AlphaFoldDB" id="A0A1D1ZWD4"/>
<proteinExistence type="predicted"/>
<dbReference type="PANTHER" id="PTHR13138:SF3">
    <property type="entry name" value="CD2 ANTIGEN CYTOPLASMIC TAIL-BINDING PROTEIN 2"/>
    <property type="match status" value="1"/>
</dbReference>